<keyword evidence="8" id="KW-1185">Reference proteome</keyword>
<feature type="signal peptide" evidence="5">
    <location>
        <begin position="1"/>
        <end position="29"/>
    </location>
</feature>
<comment type="caution">
    <text evidence="7">The sequence shown here is derived from an EMBL/GenBank/DDBJ whole genome shotgun (WGS) entry which is preliminary data.</text>
</comment>
<dbReference type="Pfam" id="PF01510">
    <property type="entry name" value="Amidase_2"/>
    <property type="match status" value="1"/>
</dbReference>
<protein>
    <recommendedName>
        <fullName evidence="2">N-acetylmuramoyl-L-alanine amidase</fullName>
        <ecNumber evidence="2">3.5.1.28</ecNumber>
    </recommendedName>
</protein>
<evidence type="ECO:0000256" key="5">
    <source>
        <dbReference type="SAM" id="SignalP"/>
    </source>
</evidence>
<dbReference type="EC" id="3.5.1.28" evidence="2"/>
<sequence>MKANRTILPLSIAVIMMALVFACSPNPYAKTNRSHKKQVKAIAKSLKQFPPDNSMSTAGRWVGTTNMSIRKPNFVIIHHTAQNSCDQTLRTFTLPRTKVSSHYVICKDGTVHQMLNDYLRAHHAGVGSWGNNTDINSSSIGIELDNNGFENFDERQLNSLYNLLDTLKKRHDIPAANFIGHGDIAPTRKNDPNWRFPWKTLSARGFGKWYGDTTGIQVPEHFDHLMALRVVGYNLKDSAAAIRSFKQHWMQDTTRPMTEEAKKILFLLAQ</sequence>
<proteinExistence type="predicted"/>
<dbReference type="RefSeq" id="WP_187256382.1">
    <property type="nucleotide sequence ID" value="NZ_JBHULF010000014.1"/>
</dbReference>
<keyword evidence="5" id="KW-0732">Signal</keyword>
<accession>A0ABR7M7Q6</accession>
<dbReference type="Proteomes" id="UP000765802">
    <property type="component" value="Unassembled WGS sequence"/>
</dbReference>
<dbReference type="Gene3D" id="3.40.80.10">
    <property type="entry name" value="Peptidoglycan recognition protein-like"/>
    <property type="match status" value="1"/>
</dbReference>
<dbReference type="PANTHER" id="PTHR30417:SF1">
    <property type="entry name" value="N-ACETYLMURAMOYL-L-ALANINE AMIDASE AMID"/>
    <property type="match status" value="1"/>
</dbReference>
<dbReference type="EMBL" id="MBUA01000012">
    <property type="protein sequence ID" value="MBC6491053.1"/>
    <property type="molecule type" value="Genomic_DNA"/>
</dbReference>
<evidence type="ECO:0000256" key="4">
    <source>
        <dbReference type="ARBA" id="ARBA00023316"/>
    </source>
</evidence>
<feature type="domain" description="N-acetylmuramoyl-L-alanine amidase" evidence="6">
    <location>
        <begin position="62"/>
        <end position="193"/>
    </location>
</feature>
<dbReference type="CDD" id="cd06583">
    <property type="entry name" value="PGRP"/>
    <property type="match status" value="1"/>
</dbReference>
<feature type="chain" id="PRO_5046578940" description="N-acetylmuramoyl-L-alanine amidase" evidence="5">
    <location>
        <begin position="30"/>
        <end position="270"/>
    </location>
</feature>
<dbReference type="PROSITE" id="PS51257">
    <property type="entry name" value="PROKAR_LIPOPROTEIN"/>
    <property type="match status" value="1"/>
</dbReference>
<dbReference type="InterPro" id="IPR036505">
    <property type="entry name" value="Amidase/PGRP_sf"/>
</dbReference>
<dbReference type="SMART" id="SM00644">
    <property type="entry name" value="Ami_2"/>
    <property type="match status" value="1"/>
</dbReference>
<evidence type="ECO:0000259" key="6">
    <source>
        <dbReference type="SMART" id="SM00644"/>
    </source>
</evidence>
<organism evidence="7 8">
    <name type="scientific">Flavihumibacter stibioxidans</name>
    <dbReference type="NCBI Taxonomy" id="1834163"/>
    <lineage>
        <taxon>Bacteria</taxon>
        <taxon>Pseudomonadati</taxon>
        <taxon>Bacteroidota</taxon>
        <taxon>Chitinophagia</taxon>
        <taxon>Chitinophagales</taxon>
        <taxon>Chitinophagaceae</taxon>
        <taxon>Flavihumibacter</taxon>
    </lineage>
</organism>
<keyword evidence="4" id="KW-0961">Cell wall biogenesis/degradation</keyword>
<gene>
    <name evidence="7" type="ORF">BC349_08425</name>
</gene>
<dbReference type="InterPro" id="IPR051206">
    <property type="entry name" value="NAMLAA_amidase_2"/>
</dbReference>
<evidence type="ECO:0000313" key="8">
    <source>
        <dbReference type="Proteomes" id="UP000765802"/>
    </source>
</evidence>
<evidence type="ECO:0000256" key="3">
    <source>
        <dbReference type="ARBA" id="ARBA00022801"/>
    </source>
</evidence>
<evidence type="ECO:0000256" key="1">
    <source>
        <dbReference type="ARBA" id="ARBA00001561"/>
    </source>
</evidence>
<dbReference type="SUPFAM" id="SSF55846">
    <property type="entry name" value="N-acetylmuramoyl-L-alanine amidase-like"/>
    <property type="match status" value="1"/>
</dbReference>
<name>A0ABR7M7Q6_9BACT</name>
<reference evidence="7 8" key="1">
    <citation type="submission" date="2016-07" db="EMBL/GenBank/DDBJ databases">
        <title>Genome analysis of Flavihumibacter stibioxidans YS-17.</title>
        <authorList>
            <person name="Shi K."/>
            <person name="Han Y."/>
            <person name="Wang G."/>
        </authorList>
    </citation>
    <scope>NUCLEOTIDE SEQUENCE [LARGE SCALE GENOMIC DNA]</scope>
    <source>
        <strain evidence="7 8">YS-17</strain>
    </source>
</reference>
<dbReference type="InterPro" id="IPR002502">
    <property type="entry name" value="Amidase_domain"/>
</dbReference>
<comment type="catalytic activity">
    <reaction evidence="1">
        <text>Hydrolyzes the link between N-acetylmuramoyl residues and L-amino acid residues in certain cell-wall glycopeptides.</text>
        <dbReference type="EC" id="3.5.1.28"/>
    </reaction>
</comment>
<evidence type="ECO:0000313" key="7">
    <source>
        <dbReference type="EMBL" id="MBC6491053.1"/>
    </source>
</evidence>
<dbReference type="PANTHER" id="PTHR30417">
    <property type="entry name" value="N-ACETYLMURAMOYL-L-ALANINE AMIDASE AMID"/>
    <property type="match status" value="1"/>
</dbReference>
<evidence type="ECO:0000256" key="2">
    <source>
        <dbReference type="ARBA" id="ARBA00011901"/>
    </source>
</evidence>
<keyword evidence="3" id="KW-0378">Hydrolase</keyword>